<keyword evidence="4 6" id="KW-1133">Transmembrane helix</keyword>
<evidence type="ECO:0000256" key="3">
    <source>
        <dbReference type="ARBA" id="ARBA00022692"/>
    </source>
</evidence>
<protein>
    <submittedName>
        <fullName evidence="7">Permease</fullName>
    </submittedName>
</protein>
<proteinExistence type="inferred from homology"/>
<dbReference type="AlphaFoldDB" id="M3A808"/>
<dbReference type="InterPro" id="IPR002549">
    <property type="entry name" value="AI-2E-like"/>
</dbReference>
<reference evidence="7 8" key="1">
    <citation type="journal article" date="2014" name="Genome Announc.">
        <title>Draft Genome Sequence of Magnetospirillum sp. Strain SO-1, a Freshwater Magnetotactic Bacterium Isolated from the Ol'khovka River, Russia.</title>
        <authorList>
            <person name="Grouzdev D.S."/>
            <person name="Dziuba M.V."/>
            <person name="Sukhacheva M.S."/>
            <person name="Mardanov A.V."/>
            <person name="Beletskiy A.V."/>
            <person name="Kuznetsov B.B."/>
            <person name="Skryabin K.G."/>
        </authorList>
    </citation>
    <scope>NUCLEOTIDE SEQUENCE [LARGE SCALE GENOMIC DNA]</scope>
    <source>
        <strain evidence="7 8">SO-1</strain>
    </source>
</reference>
<dbReference type="STRING" id="1244869.H261_15932"/>
<feature type="transmembrane region" description="Helical" evidence="6">
    <location>
        <begin position="55"/>
        <end position="80"/>
    </location>
</feature>
<dbReference type="EMBL" id="AONQ01000047">
    <property type="protein sequence ID" value="EME68948.1"/>
    <property type="molecule type" value="Genomic_DNA"/>
</dbReference>
<dbReference type="GO" id="GO:0055085">
    <property type="term" value="P:transmembrane transport"/>
    <property type="evidence" value="ECO:0007669"/>
    <property type="project" value="TreeGrafter"/>
</dbReference>
<keyword evidence="8" id="KW-1185">Reference proteome</keyword>
<feature type="transmembrane region" description="Helical" evidence="6">
    <location>
        <begin position="204"/>
        <end position="224"/>
    </location>
</feature>
<comment type="subcellular location">
    <subcellularLocation>
        <location evidence="1">Membrane</location>
        <topology evidence="1">Multi-pass membrane protein</topology>
    </subcellularLocation>
</comment>
<feature type="transmembrane region" description="Helical" evidence="6">
    <location>
        <begin position="306"/>
        <end position="336"/>
    </location>
</feature>
<dbReference type="GO" id="GO:0016020">
    <property type="term" value="C:membrane"/>
    <property type="evidence" value="ECO:0007669"/>
    <property type="project" value="UniProtKB-SubCell"/>
</dbReference>
<sequence>MSMSSGQRLRFWLIGGAAFLVLLYLLRGVMLPFVAGMAVAYFLDPLADRMERAGLSRTLATAIICLVFFGMLGLGLTLLAPMIQSQVVTFVQKVPSYAESLQLRALPLLEEVYSHLSPADLDKLRSSAGAYAGTAMEWGLGVLKGVLSGGIAVMSILSLLFITPVVTFYLLRDWDHMVAKVDSWLPRHHAETIRFELREIDRTIAGFVRGQATVCIVLAIFYGVGLTLTGLDLGLMIGLGTGLGAFVPYVGMLIGLIASIGLALAQGGEWHLLGGVGLVFLIGNILEGNVMTPKLVGDRVGLHPVWIIFSLLAGGALFGFVGILLAVPAASVIGVLTRFALQNYMKSSLYDGAGDDYSKS</sequence>
<feature type="transmembrane region" description="Helical" evidence="6">
    <location>
        <begin position="12"/>
        <end position="43"/>
    </location>
</feature>
<feature type="transmembrane region" description="Helical" evidence="6">
    <location>
        <begin position="236"/>
        <end position="258"/>
    </location>
</feature>
<comment type="caution">
    <text evidence="7">The sequence shown here is derived from an EMBL/GenBank/DDBJ whole genome shotgun (WGS) entry which is preliminary data.</text>
</comment>
<dbReference type="PANTHER" id="PTHR21716:SF64">
    <property type="entry name" value="AI-2 TRANSPORT PROTEIN TQSA"/>
    <property type="match status" value="1"/>
</dbReference>
<evidence type="ECO:0000256" key="2">
    <source>
        <dbReference type="ARBA" id="ARBA00009773"/>
    </source>
</evidence>
<feature type="transmembrane region" description="Helical" evidence="6">
    <location>
        <begin position="270"/>
        <end position="286"/>
    </location>
</feature>
<dbReference type="Proteomes" id="UP000011744">
    <property type="component" value="Unassembled WGS sequence"/>
</dbReference>
<evidence type="ECO:0000256" key="5">
    <source>
        <dbReference type="ARBA" id="ARBA00023136"/>
    </source>
</evidence>
<keyword evidence="3 6" id="KW-0812">Transmembrane</keyword>
<keyword evidence="5 6" id="KW-0472">Membrane</keyword>
<dbReference type="PATRIC" id="fig|1244869.3.peg.3196"/>
<gene>
    <name evidence="7" type="ORF">H261_15932</name>
</gene>
<evidence type="ECO:0000313" key="7">
    <source>
        <dbReference type="EMBL" id="EME68948.1"/>
    </source>
</evidence>
<evidence type="ECO:0000256" key="6">
    <source>
        <dbReference type="SAM" id="Phobius"/>
    </source>
</evidence>
<feature type="transmembrane region" description="Helical" evidence="6">
    <location>
        <begin position="146"/>
        <end position="171"/>
    </location>
</feature>
<name>M3A808_9PROT</name>
<comment type="similarity">
    <text evidence="2">Belongs to the autoinducer-2 exporter (AI-2E) (TC 2.A.86) family.</text>
</comment>
<evidence type="ECO:0000256" key="4">
    <source>
        <dbReference type="ARBA" id="ARBA00022989"/>
    </source>
</evidence>
<evidence type="ECO:0000256" key="1">
    <source>
        <dbReference type="ARBA" id="ARBA00004141"/>
    </source>
</evidence>
<dbReference type="PANTHER" id="PTHR21716">
    <property type="entry name" value="TRANSMEMBRANE PROTEIN"/>
    <property type="match status" value="1"/>
</dbReference>
<dbReference type="Pfam" id="PF01594">
    <property type="entry name" value="AI-2E_transport"/>
    <property type="match status" value="1"/>
</dbReference>
<accession>M3A808</accession>
<evidence type="ECO:0000313" key="8">
    <source>
        <dbReference type="Proteomes" id="UP000011744"/>
    </source>
</evidence>
<organism evidence="7 8">
    <name type="scientific">Paramagnetospirillum caucaseum</name>
    <dbReference type="NCBI Taxonomy" id="1244869"/>
    <lineage>
        <taxon>Bacteria</taxon>
        <taxon>Pseudomonadati</taxon>
        <taxon>Pseudomonadota</taxon>
        <taxon>Alphaproteobacteria</taxon>
        <taxon>Rhodospirillales</taxon>
        <taxon>Magnetospirillaceae</taxon>
        <taxon>Paramagnetospirillum</taxon>
    </lineage>
</organism>
<dbReference type="eggNOG" id="COG0628">
    <property type="taxonomic scope" value="Bacteria"/>
</dbReference>